<protein>
    <submittedName>
        <fullName evidence="1">Uncharacterized protein</fullName>
    </submittedName>
</protein>
<dbReference type="EMBL" id="OBMI01000003">
    <property type="protein sequence ID" value="SOB87779.1"/>
    <property type="molecule type" value="Genomic_DNA"/>
</dbReference>
<accession>A0A285R236</accession>
<dbReference type="AlphaFoldDB" id="A0A285R236"/>
<dbReference type="OrthoDB" id="7509197at2"/>
<dbReference type="RefSeq" id="WP_097064729.1">
    <property type="nucleotide sequence ID" value="NZ_OBMI01000003.1"/>
</dbReference>
<gene>
    <name evidence="1" type="ORF">SAMN06297144_2916</name>
</gene>
<organism evidence="1 2">
    <name type="scientific">Sphingomonas guangdongensis</name>
    <dbReference type="NCBI Taxonomy" id="1141890"/>
    <lineage>
        <taxon>Bacteria</taxon>
        <taxon>Pseudomonadati</taxon>
        <taxon>Pseudomonadota</taxon>
        <taxon>Alphaproteobacteria</taxon>
        <taxon>Sphingomonadales</taxon>
        <taxon>Sphingomonadaceae</taxon>
        <taxon>Sphingomonas</taxon>
    </lineage>
</organism>
<evidence type="ECO:0000313" key="1">
    <source>
        <dbReference type="EMBL" id="SOB87779.1"/>
    </source>
</evidence>
<sequence>MTDAPPTDALDRIDSALARIEAAASRYRDLLSASEARNDALRTRVAEAIATLDALILAEEA</sequence>
<dbReference type="Proteomes" id="UP000219494">
    <property type="component" value="Unassembled WGS sequence"/>
</dbReference>
<name>A0A285R236_9SPHN</name>
<reference evidence="1 2" key="1">
    <citation type="submission" date="2017-07" db="EMBL/GenBank/DDBJ databases">
        <authorList>
            <person name="Sun Z.S."/>
            <person name="Albrecht U."/>
            <person name="Echele G."/>
            <person name="Lee C.C."/>
        </authorList>
    </citation>
    <scope>NUCLEOTIDE SEQUENCE [LARGE SCALE GENOMIC DNA]</scope>
    <source>
        <strain evidence="1 2">CGMCC 1.12672</strain>
    </source>
</reference>
<evidence type="ECO:0000313" key="2">
    <source>
        <dbReference type="Proteomes" id="UP000219494"/>
    </source>
</evidence>
<keyword evidence="2" id="KW-1185">Reference proteome</keyword>
<proteinExistence type="predicted"/>